<dbReference type="EMBL" id="JAAGRQ010000004">
    <property type="protein sequence ID" value="NDY55403.1"/>
    <property type="molecule type" value="Genomic_DNA"/>
</dbReference>
<gene>
    <name evidence="1" type="ORF">G3N56_01425</name>
</gene>
<dbReference type="RefSeq" id="WP_163300459.1">
    <property type="nucleotide sequence ID" value="NZ_JAAGRQ010000004.1"/>
</dbReference>
<dbReference type="AlphaFoldDB" id="A0A7K3NHX0"/>
<name>A0A7K3NHX0_9BACT</name>
<keyword evidence="2" id="KW-1185">Reference proteome</keyword>
<sequence>MLATAMKMMVEKLFVFNTWETLAHRSPRCFGQRHPVRGQGYAPHVAPFVILLESIAPFFHDTSLRLFPLWQKLKARRAPTMANIPPRKPLLYEKTATRTKDALFSIFIGTLHLQHK</sequence>
<organism evidence="1 2">
    <name type="scientific">Desulfolutivibrio sulfodismutans</name>
    <dbReference type="NCBI Taxonomy" id="63561"/>
    <lineage>
        <taxon>Bacteria</taxon>
        <taxon>Pseudomonadati</taxon>
        <taxon>Thermodesulfobacteriota</taxon>
        <taxon>Desulfovibrionia</taxon>
        <taxon>Desulfovibrionales</taxon>
        <taxon>Desulfovibrionaceae</taxon>
        <taxon>Desulfolutivibrio</taxon>
    </lineage>
</organism>
<accession>A0A7K3NHX0</accession>
<reference evidence="1 2" key="1">
    <citation type="submission" date="2020-02" db="EMBL/GenBank/DDBJ databases">
        <title>Comparative genomics of sulfur disproportionating microorganisms.</title>
        <authorList>
            <person name="Ward L.M."/>
            <person name="Bertran E."/>
            <person name="Johnston D.T."/>
        </authorList>
    </citation>
    <scope>NUCLEOTIDE SEQUENCE [LARGE SCALE GENOMIC DNA]</scope>
    <source>
        <strain evidence="1 2">DSM 3696</strain>
    </source>
</reference>
<evidence type="ECO:0000313" key="1">
    <source>
        <dbReference type="EMBL" id="NDY55403.1"/>
    </source>
</evidence>
<protein>
    <submittedName>
        <fullName evidence="1">Uncharacterized protein</fullName>
    </submittedName>
</protein>
<proteinExistence type="predicted"/>
<evidence type="ECO:0000313" key="2">
    <source>
        <dbReference type="Proteomes" id="UP000469724"/>
    </source>
</evidence>
<dbReference type="Proteomes" id="UP000469724">
    <property type="component" value="Unassembled WGS sequence"/>
</dbReference>
<comment type="caution">
    <text evidence="1">The sequence shown here is derived from an EMBL/GenBank/DDBJ whole genome shotgun (WGS) entry which is preliminary data.</text>
</comment>